<evidence type="ECO:0000256" key="1">
    <source>
        <dbReference type="SAM" id="Coils"/>
    </source>
</evidence>
<keyword evidence="5" id="KW-1185">Reference proteome</keyword>
<evidence type="ECO:0000313" key="4">
    <source>
        <dbReference type="EMBL" id="MBM6774153.1"/>
    </source>
</evidence>
<feature type="domain" description="C4-type zinc ribbon" evidence="2">
    <location>
        <begin position="202"/>
        <end position="232"/>
    </location>
</feature>
<organism evidence="4 5">
    <name type="scientific">Olsenella profusa</name>
    <dbReference type="NCBI Taxonomy" id="138595"/>
    <lineage>
        <taxon>Bacteria</taxon>
        <taxon>Bacillati</taxon>
        <taxon>Actinomycetota</taxon>
        <taxon>Coriobacteriia</taxon>
        <taxon>Coriobacteriales</taxon>
        <taxon>Atopobiaceae</taxon>
        <taxon>Olsenella</taxon>
    </lineage>
</organism>
<dbReference type="Pfam" id="PF24481">
    <property type="entry name" value="CT398_CC"/>
    <property type="match status" value="1"/>
</dbReference>
<gene>
    <name evidence="4" type="ORF">H9X80_01095</name>
</gene>
<proteinExistence type="predicted"/>
<sequence length="240" mass="27157">MTEANALMRLQELDLELLRCASSLAAMPQRKRLDTIDRARKKVASELTGIVGRRKDAELEISDTEADLAHYHEKVTEVRAAADEGDHTHRELRDFEQQLTSLAKRIEKCEYALGPARERLERLERAEKNARRTEAQLDQAAQDTKAALDEASKSLRARIVELSGERDAAASELSEKHLKAYEAARKRFKGLAVERLNGNVPTVCRVKLQPSQFHDLAHGEEITECPYCHRMLITSEEDGE</sequence>
<dbReference type="InterPro" id="IPR056003">
    <property type="entry name" value="CT398_CC_hairpin"/>
</dbReference>
<dbReference type="EMBL" id="JACSNQ010000001">
    <property type="protein sequence ID" value="MBM6774153.1"/>
    <property type="molecule type" value="Genomic_DNA"/>
</dbReference>
<keyword evidence="1" id="KW-0175">Coiled coil</keyword>
<evidence type="ECO:0008006" key="6">
    <source>
        <dbReference type="Google" id="ProtNLM"/>
    </source>
</evidence>
<comment type="caution">
    <text evidence="4">The sequence shown here is derived from an EMBL/GenBank/DDBJ whole genome shotgun (WGS) entry which is preliminary data.</text>
</comment>
<dbReference type="Proteomes" id="UP000712527">
    <property type="component" value="Unassembled WGS sequence"/>
</dbReference>
<protein>
    <recommendedName>
        <fullName evidence="6">C4-type zinc ribbon domain-containing protein</fullName>
    </recommendedName>
</protein>
<reference evidence="4 5" key="1">
    <citation type="journal article" date="2021" name="Sci. Rep.">
        <title>The distribution of antibiotic resistance genes in chicken gut microbiota commensals.</title>
        <authorList>
            <person name="Juricova H."/>
            <person name="Matiasovicova J."/>
            <person name="Kubasova T."/>
            <person name="Cejkova D."/>
            <person name="Rychlik I."/>
        </authorList>
    </citation>
    <scope>NUCLEOTIDE SEQUENCE [LARGE SCALE GENOMIC DNA]</scope>
    <source>
        <strain evidence="4 5">An794</strain>
    </source>
</reference>
<name>A0ABS2F0T9_9ACTN</name>
<evidence type="ECO:0000313" key="5">
    <source>
        <dbReference type="Proteomes" id="UP000712527"/>
    </source>
</evidence>
<dbReference type="Gene3D" id="1.10.287.1490">
    <property type="match status" value="1"/>
</dbReference>
<dbReference type="InterPro" id="IPR003743">
    <property type="entry name" value="Zf-RING_7"/>
</dbReference>
<evidence type="ECO:0000259" key="3">
    <source>
        <dbReference type="Pfam" id="PF24481"/>
    </source>
</evidence>
<feature type="domain" description="CT398-like coiled coil hairpin" evidence="3">
    <location>
        <begin position="10"/>
        <end position="187"/>
    </location>
</feature>
<accession>A0ABS2F0T9</accession>
<dbReference type="RefSeq" id="WP_204792498.1">
    <property type="nucleotide sequence ID" value="NZ_JACSNQ010000001.1"/>
</dbReference>
<dbReference type="Pfam" id="PF02591">
    <property type="entry name" value="Zn_ribbon_9"/>
    <property type="match status" value="1"/>
</dbReference>
<feature type="coiled-coil region" evidence="1">
    <location>
        <begin position="54"/>
        <end position="150"/>
    </location>
</feature>
<evidence type="ECO:0000259" key="2">
    <source>
        <dbReference type="Pfam" id="PF02591"/>
    </source>
</evidence>